<dbReference type="PATRIC" id="fig|1306953.7.peg.2268"/>
<proteinExistence type="predicted"/>
<accession>A0A0L1KB65</accession>
<organism evidence="2 3">
    <name type="scientific">Qipengyuania citrea LAMA 915</name>
    <dbReference type="NCBI Taxonomy" id="1306953"/>
    <lineage>
        <taxon>Bacteria</taxon>
        <taxon>Pseudomonadati</taxon>
        <taxon>Pseudomonadota</taxon>
        <taxon>Alphaproteobacteria</taxon>
        <taxon>Sphingomonadales</taxon>
        <taxon>Erythrobacteraceae</taxon>
        <taxon>Qipengyuania</taxon>
    </lineage>
</organism>
<protein>
    <submittedName>
        <fullName evidence="2">Uncharacterized protein</fullName>
    </submittedName>
</protein>
<dbReference type="RefSeq" id="WP_050601139.1">
    <property type="nucleotide sequence ID" value="NZ_JYNE01000027.1"/>
</dbReference>
<reference evidence="2" key="1">
    <citation type="submission" date="2015-02" db="EMBL/GenBank/DDBJ databases">
        <authorList>
            <person name="Chooi Y.-H."/>
        </authorList>
    </citation>
    <scope>NUCLEOTIDE SEQUENCE [LARGE SCALE GENOMIC DNA]</scope>
    <source>
        <strain evidence="2">LAMA 915</strain>
    </source>
</reference>
<dbReference type="AlphaFoldDB" id="A0A0L1KB65"/>
<name>A0A0L1KB65_9SPHN</name>
<feature type="region of interest" description="Disordered" evidence="1">
    <location>
        <begin position="1"/>
        <end position="36"/>
    </location>
</feature>
<evidence type="ECO:0000313" key="2">
    <source>
        <dbReference type="EMBL" id="KNH01178.1"/>
    </source>
</evidence>
<dbReference type="Proteomes" id="UP000037446">
    <property type="component" value="Unassembled WGS sequence"/>
</dbReference>
<evidence type="ECO:0000313" key="3">
    <source>
        <dbReference type="Proteomes" id="UP000037446"/>
    </source>
</evidence>
<evidence type="ECO:0000256" key="1">
    <source>
        <dbReference type="SAM" id="MobiDB-lite"/>
    </source>
</evidence>
<feature type="region of interest" description="Disordered" evidence="1">
    <location>
        <begin position="222"/>
        <end position="245"/>
    </location>
</feature>
<comment type="caution">
    <text evidence="2">The sequence shown here is derived from an EMBL/GenBank/DDBJ whole genome shotgun (WGS) entry which is preliminary data.</text>
</comment>
<gene>
    <name evidence="2" type="ORF">J121_2194</name>
</gene>
<dbReference type="EMBL" id="JYNE01000027">
    <property type="protein sequence ID" value="KNH01178.1"/>
    <property type="molecule type" value="Genomic_DNA"/>
</dbReference>
<sequence length="245" mass="27574">MADHDPDTAATQHPQTARGTLPAFTPVPRAKERSNGWKPQVQRAFIEALADTGSVASACRQVGRAEVGAYLLRRHPEAASFRAAWQAALDLGMQRIEDVAMDRALNGVEVPVYSYGKLVGSRRVHNDRLLMFMLRNRAPERFAGGRPKALNAIGRMEKKRLKAKWRRQWEKEQRRTSPAEVRASIARKVAVFRQQMEAQLSPRTLAAYAEFERLRDADIARGYKASDDPEHPLYAERGKADQSEG</sequence>
<feature type="compositionally biased region" description="Polar residues" evidence="1">
    <location>
        <begin position="9"/>
        <end position="18"/>
    </location>
</feature>